<feature type="compositionally biased region" description="Low complexity" evidence="6">
    <location>
        <begin position="565"/>
        <end position="580"/>
    </location>
</feature>
<keyword evidence="3 7" id="KW-0812">Transmembrane</keyword>
<organism evidence="8 9">
    <name type="scientific">Didymella rabiei</name>
    <name type="common">Chickpea ascochyta blight fungus</name>
    <name type="synonym">Mycosphaerella rabiei</name>
    <dbReference type="NCBI Taxonomy" id="5454"/>
    <lineage>
        <taxon>Eukaryota</taxon>
        <taxon>Fungi</taxon>
        <taxon>Dikarya</taxon>
        <taxon>Ascomycota</taxon>
        <taxon>Pezizomycotina</taxon>
        <taxon>Dothideomycetes</taxon>
        <taxon>Pleosporomycetidae</taxon>
        <taxon>Pleosporales</taxon>
        <taxon>Pleosporineae</taxon>
        <taxon>Didymellaceae</taxon>
        <taxon>Ascochyta</taxon>
    </lineage>
</organism>
<comment type="subcellular location">
    <subcellularLocation>
        <location evidence="1">Vacuole membrane</location>
        <topology evidence="1">Multi-pass membrane protein</topology>
    </subcellularLocation>
</comment>
<dbReference type="GO" id="GO:0042144">
    <property type="term" value="P:vacuole fusion, non-autophagic"/>
    <property type="evidence" value="ECO:0007669"/>
    <property type="project" value="TreeGrafter"/>
</dbReference>
<dbReference type="Pfam" id="PF09359">
    <property type="entry name" value="VTC"/>
    <property type="match status" value="1"/>
</dbReference>
<dbReference type="AlphaFoldDB" id="A0A162YIX2"/>
<evidence type="ECO:0000256" key="4">
    <source>
        <dbReference type="ARBA" id="ARBA00022989"/>
    </source>
</evidence>
<dbReference type="InterPro" id="IPR042267">
    <property type="entry name" value="VTC_sf"/>
</dbReference>
<sequence length="863" mass="96640">MKYGDTLRQRSIPEWGHFNIDYDYLKDLIKHQTTSGTNKAVSIPGQGTGTTEKAFSETFLRVLQAQHDRINLFVRSKSGEIERRLDHISKSLELLRSTRSHEARLPARTVERYAKIDADVAKTAEEIRSLSRFVVVQRTGFAKILKKYKRWTKDRELAHTFRDEISSPSDSLFQLDLGYLLDQYINVLGALRSVFDGDNAATAHAKDVDAELPAARISKALEHEDQLDFDLTLSTVPLGTNGHKATYWIHPDHVVEVQVLLLQYMRLHTKSSKATSRRTSAGATPLRRQSSNISTDRYFGNEDHVGLQVLDYAEAFAVRQNASTVGSSEENKGNVGIKAAANVRFSAAAEAAIVVCTATDSPMHSAGDIKIAKLKRKFTEAFLDTSKPLPDKQNVRFVDRTGSFNDGEEETQTIRQWLTEHREIKPIAGVGAKRTRFAGLHNNSSGGLWATLDRDVFMKGSLIKDLANDDWALIASPDAAKFPHAILEVRREGNLPASLIQTLDRSHLVERVRGFSIEAHAVWTCCKPSSMSAPHWISILDKDIRKLPEPVKRRSRKNRGSMSGSNTQSSPPMTSTSNTSFDGQLSPSTLRNGESSATSAQDFPDPPSLQAFRKKHRKSFSEHPPPVIREEPESQRYWNEYDHPEDEDEGYYIYVDPNASVKFPGQETFEAWTRKTRKMLGLRLQAEERSLLSAVEDGTTDDEESGSESALGWNPRSNYGTMTSQNGGTHEGYFSSIFSGKVNPHHDAEALQERRSLLGELRTRQRERERTKLRFYSTCLAAAFAIDFILGLMTMTSRKKERGAVDAGVLFGAVCTLILCVVAVISMKTRREKLGWIHQGVVLSIVLALLGLDILLLLWVLRV</sequence>
<evidence type="ECO:0000256" key="3">
    <source>
        <dbReference type="ARBA" id="ARBA00022692"/>
    </source>
</evidence>
<evidence type="ECO:0000313" key="9">
    <source>
        <dbReference type="Proteomes" id="UP000076837"/>
    </source>
</evidence>
<feature type="compositionally biased region" description="Polar residues" evidence="6">
    <location>
        <begin position="581"/>
        <end position="601"/>
    </location>
</feature>
<feature type="transmembrane region" description="Helical" evidence="7">
    <location>
        <begin position="837"/>
        <end position="861"/>
    </location>
</feature>
<dbReference type="Gene3D" id="3.20.100.30">
    <property type="entry name" value="VTC, catalytic tunnel domain"/>
    <property type="match status" value="1"/>
</dbReference>
<dbReference type="PANTHER" id="PTHR46140">
    <property type="entry name" value="VACUOLAR TRANSPORTER CHAPERONE 1-RELATED"/>
    <property type="match status" value="1"/>
</dbReference>
<keyword evidence="2" id="KW-0926">Vacuole</keyword>
<feature type="region of interest" description="Disordered" evidence="6">
    <location>
        <begin position="694"/>
        <end position="725"/>
    </location>
</feature>
<evidence type="ECO:0000256" key="5">
    <source>
        <dbReference type="ARBA" id="ARBA00023136"/>
    </source>
</evidence>
<feature type="transmembrane region" description="Helical" evidence="7">
    <location>
        <begin position="773"/>
        <end position="792"/>
    </location>
</feature>
<dbReference type="CDD" id="cd14474">
    <property type="entry name" value="SPX_YDR089W"/>
    <property type="match status" value="1"/>
</dbReference>
<protein>
    <submittedName>
        <fullName evidence="8">Uncharacterized protein</fullName>
    </submittedName>
</protein>
<name>A0A162YIX2_DIDRA</name>
<dbReference type="EMBL" id="JYNV01000286">
    <property type="protein sequence ID" value="KZM20072.1"/>
    <property type="molecule type" value="Genomic_DNA"/>
</dbReference>
<dbReference type="InterPro" id="IPR051572">
    <property type="entry name" value="VTC_Complex_Subunit"/>
</dbReference>
<evidence type="ECO:0000256" key="2">
    <source>
        <dbReference type="ARBA" id="ARBA00022554"/>
    </source>
</evidence>
<feature type="region of interest" description="Disordered" evidence="6">
    <location>
        <begin position="547"/>
        <end position="636"/>
    </location>
</feature>
<evidence type="ECO:0000256" key="1">
    <source>
        <dbReference type="ARBA" id="ARBA00004128"/>
    </source>
</evidence>
<keyword evidence="4 7" id="KW-1133">Transmembrane helix</keyword>
<dbReference type="GO" id="GO:0007034">
    <property type="term" value="P:vacuolar transport"/>
    <property type="evidence" value="ECO:0007669"/>
    <property type="project" value="TreeGrafter"/>
</dbReference>
<evidence type="ECO:0000313" key="8">
    <source>
        <dbReference type="EMBL" id="KZM20072.1"/>
    </source>
</evidence>
<dbReference type="InterPro" id="IPR004331">
    <property type="entry name" value="SPX_dom"/>
</dbReference>
<dbReference type="GO" id="GO:0000329">
    <property type="term" value="C:fungal-type vacuole membrane"/>
    <property type="evidence" value="ECO:0007669"/>
    <property type="project" value="TreeGrafter"/>
</dbReference>
<dbReference type="STRING" id="5454.A0A162YIX2"/>
<feature type="compositionally biased region" description="Polar residues" evidence="6">
    <location>
        <begin position="715"/>
        <end position="725"/>
    </location>
</feature>
<dbReference type="GO" id="GO:0006799">
    <property type="term" value="P:polyphosphate biosynthetic process"/>
    <property type="evidence" value="ECO:0007669"/>
    <property type="project" value="UniProtKB-ARBA"/>
</dbReference>
<comment type="caution">
    <text evidence="8">The sequence shown here is derived from an EMBL/GenBank/DDBJ whole genome shotgun (WGS) entry which is preliminary data.</text>
</comment>
<keyword evidence="9" id="KW-1185">Reference proteome</keyword>
<dbReference type="Proteomes" id="UP000076837">
    <property type="component" value="Unassembled WGS sequence"/>
</dbReference>
<dbReference type="GO" id="GO:0033254">
    <property type="term" value="C:vacuolar transporter chaperone complex"/>
    <property type="evidence" value="ECO:0007669"/>
    <property type="project" value="TreeGrafter"/>
</dbReference>
<keyword evidence="5 7" id="KW-0472">Membrane</keyword>
<reference evidence="8 9" key="1">
    <citation type="journal article" date="2016" name="Sci. Rep.">
        <title>Draft genome sequencing and secretome analysis of fungal phytopathogen Ascochyta rabiei provides insight into the necrotrophic effector repertoire.</title>
        <authorList>
            <person name="Verma S."/>
            <person name="Gazara R.K."/>
            <person name="Nizam S."/>
            <person name="Parween S."/>
            <person name="Chattopadhyay D."/>
            <person name="Verma P.K."/>
        </authorList>
    </citation>
    <scope>NUCLEOTIDE SEQUENCE [LARGE SCALE GENOMIC DNA]</scope>
    <source>
        <strain evidence="8 9">ArDII</strain>
    </source>
</reference>
<evidence type="ECO:0000256" key="6">
    <source>
        <dbReference type="SAM" id="MobiDB-lite"/>
    </source>
</evidence>
<dbReference type="OrthoDB" id="5588846at2759"/>
<dbReference type="InterPro" id="IPR018966">
    <property type="entry name" value="VTC_domain"/>
</dbReference>
<proteinExistence type="predicted"/>
<dbReference type="PROSITE" id="PS51382">
    <property type="entry name" value="SPX"/>
    <property type="match status" value="1"/>
</dbReference>
<gene>
    <name evidence="8" type="ORF">ST47_g8762</name>
</gene>
<dbReference type="GO" id="GO:0016237">
    <property type="term" value="P:microautophagy"/>
    <property type="evidence" value="ECO:0007669"/>
    <property type="project" value="TreeGrafter"/>
</dbReference>
<evidence type="ECO:0000256" key="7">
    <source>
        <dbReference type="SAM" id="Phobius"/>
    </source>
</evidence>
<dbReference type="PANTHER" id="PTHR46140:SF1">
    <property type="entry name" value="VACUOLAR TRANSPORTER CHAPERONE COMPLEX SUBUNIT 4-RELATED"/>
    <property type="match status" value="1"/>
</dbReference>
<accession>A0A162YIX2</accession>
<feature type="transmembrane region" description="Helical" evidence="7">
    <location>
        <begin position="804"/>
        <end position="825"/>
    </location>
</feature>